<dbReference type="Proteomes" id="UP000249497">
    <property type="component" value="Unassembled WGS sequence"/>
</dbReference>
<dbReference type="GeneID" id="37170404"/>
<gene>
    <name evidence="2" type="ORF">BO86DRAFT_19571</name>
</gene>
<feature type="region of interest" description="Disordered" evidence="1">
    <location>
        <begin position="1"/>
        <end position="20"/>
    </location>
</feature>
<name>A0A8T8WLB9_ASPJA</name>
<sequence>MNQMKRRKEKKEKEKENRARPVLLLGKPAVPFNNYDAGAADARRSPAVLGGTGHPTSFPPLPSLPPVYRLGLIPFPSFFPLLWLKRRRLPFVLLFPSIRCQVRVGSSLPSIPFRQTTTPHDGVFRCQSHHALLFPTHTSFILFFLAQGKRVTGNLA</sequence>
<dbReference type="OrthoDB" id="10550302at2759"/>
<evidence type="ECO:0000313" key="3">
    <source>
        <dbReference type="Proteomes" id="UP000249497"/>
    </source>
</evidence>
<organism evidence="2 3">
    <name type="scientific">Aspergillus japonicus CBS 114.51</name>
    <dbReference type="NCBI Taxonomy" id="1448312"/>
    <lineage>
        <taxon>Eukaryota</taxon>
        <taxon>Fungi</taxon>
        <taxon>Dikarya</taxon>
        <taxon>Ascomycota</taxon>
        <taxon>Pezizomycotina</taxon>
        <taxon>Eurotiomycetes</taxon>
        <taxon>Eurotiomycetidae</taxon>
        <taxon>Eurotiales</taxon>
        <taxon>Aspergillaceae</taxon>
        <taxon>Aspergillus</taxon>
        <taxon>Aspergillus subgen. Circumdati</taxon>
    </lineage>
</organism>
<dbReference type="EMBL" id="KZ824875">
    <property type="protein sequence ID" value="RAH76310.1"/>
    <property type="molecule type" value="Genomic_DNA"/>
</dbReference>
<evidence type="ECO:0000256" key="1">
    <source>
        <dbReference type="SAM" id="MobiDB-lite"/>
    </source>
</evidence>
<dbReference type="AlphaFoldDB" id="A0A8T8WLB9"/>
<evidence type="ECO:0000313" key="2">
    <source>
        <dbReference type="EMBL" id="RAH76310.1"/>
    </source>
</evidence>
<protein>
    <submittedName>
        <fullName evidence="2">Uncharacterized protein</fullName>
    </submittedName>
</protein>
<accession>A0A8T8WLB9</accession>
<keyword evidence="3" id="KW-1185">Reference proteome</keyword>
<reference evidence="2 3" key="1">
    <citation type="submission" date="2018-02" db="EMBL/GenBank/DDBJ databases">
        <title>The genomes of Aspergillus section Nigri reveals drivers in fungal speciation.</title>
        <authorList>
            <consortium name="DOE Joint Genome Institute"/>
            <person name="Vesth T.C."/>
            <person name="Nybo J."/>
            <person name="Theobald S."/>
            <person name="Brandl J."/>
            <person name="Frisvad J.C."/>
            <person name="Nielsen K.F."/>
            <person name="Lyhne E.K."/>
            <person name="Kogle M.E."/>
            <person name="Kuo A."/>
            <person name="Riley R."/>
            <person name="Clum A."/>
            <person name="Nolan M."/>
            <person name="Lipzen A."/>
            <person name="Salamov A."/>
            <person name="Henrissat B."/>
            <person name="Wiebenga A."/>
            <person name="De vries R.P."/>
            <person name="Grigoriev I.V."/>
            <person name="Mortensen U.H."/>
            <person name="Andersen M.R."/>
            <person name="Baker S.E."/>
        </authorList>
    </citation>
    <scope>NUCLEOTIDE SEQUENCE [LARGE SCALE GENOMIC DNA]</scope>
    <source>
        <strain evidence="2 3">CBS 114.51</strain>
    </source>
</reference>
<feature type="compositionally biased region" description="Basic residues" evidence="1">
    <location>
        <begin position="1"/>
        <end position="10"/>
    </location>
</feature>
<proteinExistence type="predicted"/>
<dbReference type="RefSeq" id="XP_025522204.1">
    <property type="nucleotide sequence ID" value="XM_025666712.1"/>
</dbReference>